<organism evidence="6">
    <name type="scientific">Tanacetum cinerariifolium</name>
    <name type="common">Dalmatian daisy</name>
    <name type="synonym">Chrysanthemum cinerariifolium</name>
    <dbReference type="NCBI Taxonomy" id="118510"/>
    <lineage>
        <taxon>Eukaryota</taxon>
        <taxon>Viridiplantae</taxon>
        <taxon>Streptophyta</taxon>
        <taxon>Embryophyta</taxon>
        <taxon>Tracheophyta</taxon>
        <taxon>Spermatophyta</taxon>
        <taxon>Magnoliopsida</taxon>
        <taxon>eudicotyledons</taxon>
        <taxon>Gunneridae</taxon>
        <taxon>Pentapetalae</taxon>
        <taxon>asterids</taxon>
        <taxon>campanulids</taxon>
        <taxon>Asterales</taxon>
        <taxon>Asteraceae</taxon>
        <taxon>Asteroideae</taxon>
        <taxon>Anthemideae</taxon>
        <taxon>Anthemidinae</taxon>
        <taxon>Tanacetum</taxon>
    </lineage>
</organism>
<evidence type="ECO:0000256" key="1">
    <source>
        <dbReference type="ARBA" id="ARBA00003102"/>
    </source>
</evidence>
<dbReference type="SUPFAM" id="SSF53955">
    <property type="entry name" value="Lysozyme-like"/>
    <property type="match status" value="1"/>
</dbReference>
<feature type="non-terminal residue" evidence="6">
    <location>
        <position position="1"/>
    </location>
</feature>
<proteinExistence type="predicted"/>
<dbReference type="InterPro" id="IPR018537">
    <property type="entry name" value="Peptidoglycan-bd_3"/>
</dbReference>
<gene>
    <name evidence="6" type="ORF">Tci_855910</name>
</gene>
<feature type="domain" description="Peptidoglycan binding" evidence="5">
    <location>
        <begin position="159"/>
        <end position="232"/>
    </location>
</feature>
<feature type="region of interest" description="Disordered" evidence="3">
    <location>
        <begin position="1"/>
        <end position="29"/>
    </location>
</feature>
<reference evidence="6" key="1">
    <citation type="journal article" date="2019" name="Sci. Rep.">
        <title>Draft genome of Tanacetum cinerariifolium, the natural source of mosquito coil.</title>
        <authorList>
            <person name="Yamashiro T."/>
            <person name="Shiraishi A."/>
            <person name="Satake H."/>
            <person name="Nakayama K."/>
        </authorList>
    </citation>
    <scope>NUCLEOTIDE SEQUENCE</scope>
</reference>
<keyword evidence="2" id="KW-0119">Carbohydrate metabolism</keyword>
<dbReference type="EMBL" id="BKCJ011092075">
    <property type="protein sequence ID" value="GFC83940.1"/>
    <property type="molecule type" value="Genomic_DNA"/>
</dbReference>
<sequence>PRARGPGRGLRDGRFAGRRATPGGLCGRPEHLRPPQSGANSLIIQSSILQLVMANFDKAYQIVHGNEGGYANVVNDKGGETYAGIARHWHNDWPGWVLVDTWKAAHGTPKRGAYIEMPGLVDEVVGFYRERWDNIMGDQIKSQPIANQLYDFATGTGIAVKIAQRVLVGMGYYVGKSGPDNVFGPSTLAALNAANESTFYTRLKAARIDYYHYLVAQDASQGVHLAGWLARANRFLDIQKKTSGASS</sequence>
<evidence type="ECO:0000259" key="4">
    <source>
        <dbReference type="Pfam" id="PF05838"/>
    </source>
</evidence>
<dbReference type="Pfam" id="PF05838">
    <property type="entry name" value="Glyco_hydro_108"/>
    <property type="match status" value="1"/>
</dbReference>
<dbReference type="InterPro" id="IPR008565">
    <property type="entry name" value="TtsA-like_GH18_dom"/>
</dbReference>
<dbReference type="Gene3D" id="1.20.141.10">
    <property type="entry name" value="Chitosanase, subunit A, domain 1"/>
    <property type="match status" value="1"/>
</dbReference>
<dbReference type="InterPro" id="IPR023346">
    <property type="entry name" value="Lysozyme-like_dom_sf"/>
</dbReference>
<name>A0A699RBT1_TANCI</name>
<dbReference type="Pfam" id="PF09374">
    <property type="entry name" value="PG_binding_3"/>
    <property type="match status" value="1"/>
</dbReference>
<dbReference type="AlphaFoldDB" id="A0A699RBT1"/>
<keyword evidence="2" id="KW-0146">Chitin degradation</keyword>
<keyword evidence="2" id="KW-0624">Polysaccharide degradation</keyword>
<protein>
    <submittedName>
        <fullName evidence="6">Uncharacterized protein</fullName>
    </submittedName>
</protein>
<evidence type="ECO:0000256" key="2">
    <source>
        <dbReference type="ARBA" id="ARBA00023024"/>
    </source>
</evidence>
<comment type="caution">
    <text evidence="6">The sequence shown here is derived from an EMBL/GenBank/DDBJ whole genome shotgun (WGS) entry which is preliminary data.</text>
</comment>
<evidence type="ECO:0000259" key="5">
    <source>
        <dbReference type="Pfam" id="PF09374"/>
    </source>
</evidence>
<feature type="domain" description="TtsA-like Glycoside hydrolase family 108" evidence="4">
    <location>
        <begin position="61"/>
        <end position="157"/>
    </location>
</feature>
<comment type="function">
    <text evidence="1">Defense against chitin-containing fungal pathogens.</text>
</comment>
<accession>A0A699RBT1</accession>
<evidence type="ECO:0000256" key="3">
    <source>
        <dbReference type="SAM" id="MobiDB-lite"/>
    </source>
</evidence>
<evidence type="ECO:0000313" key="6">
    <source>
        <dbReference type="EMBL" id="GFC83940.1"/>
    </source>
</evidence>
<dbReference type="GO" id="GO:0006032">
    <property type="term" value="P:chitin catabolic process"/>
    <property type="evidence" value="ECO:0007669"/>
    <property type="project" value="UniProtKB-KW"/>
</dbReference>